<protein>
    <submittedName>
        <fullName evidence="7">Uncharacterized protein</fullName>
    </submittedName>
</protein>
<dbReference type="SUPFAM" id="SSF81837">
    <property type="entry name" value="BEACH domain"/>
    <property type="match status" value="1"/>
</dbReference>
<feature type="region of interest" description="Disordered" evidence="4">
    <location>
        <begin position="1933"/>
        <end position="1954"/>
    </location>
</feature>
<evidence type="ECO:0000256" key="3">
    <source>
        <dbReference type="PROSITE-ProRule" id="PRU00221"/>
    </source>
</evidence>
<dbReference type="Gene3D" id="2.60.120.200">
    <property type="match status" value="1"/>
</dbReference>
<dbReference type="SMART" id="SM01026">
    <property type="entry name" value="Beach"/>
    <property type="match status" value="1"/>
</dbReference>
<dbReference type="InterPro" id="IPR036322">
    <property type="entry name" value="WD40_repeat_dom_sf"/>
</dbReference>
<dbReference type="Pfam" id="PF20425">
    <property type="entry name" value="Neurobeachin"/>
    <property type="match status" value="2"/>
</dbReference>
<dbReference type="PROSITE" id="PS50197">
    <property type="entry name" value="BEACH"/>
    <property type="match status" value="1"/>
</dbReference>
<dbReference type="PROSITE" id="PS50082">
    <property type="entry name" value="WD_REPEATS_2"/>
    <property type="match status" value="1"/>
</dbReference>
<dbReference type="SMART" id="SM00320">
    <property type="entry name" value="WD40"/>
    <property type="match status" value="2"/>
</dbReference>
<reference evidence="7" key="1">
    <citation type="submission" date="2021-01" db="EMBL/GenBank/DDBJ databases">
        <authorList>
            <person name="Corre E."/>
            <person name="Pelletier E."/>
            <person name="Niang G."/>
            <person name="Scheremetjew M."/>
            <person name="Finn R."/>
            <person name="Kale V."/>
            <person name="Holt S."/>
            <person name="Cochrane G."/>
            <person name="Meng A."/>
            <person name="Brown T."/>
            <person name="Cohen L."/>
        </authorList>
    </citation>
    <scope>NUCLEOTIDE SEQUENCE</scope>
    <source>
        <strain evidence="7">CCMP1413</strain>
    </source>
</reference>
<feature type="region of interest" description="Disordered" evidence="4">
    <location>
        <begin position="2207"/>
        <end position="2230"/>
    </location>
</feature>
<dbReference type="InterPro" id="IPR046852">
    <property type="entry name" value="Neurobeachin_a-sol"/>
</dbReference>
<dbReference type="InterPro" id="IPR015943">
    <property type="entry name" value="WD40/YVTN_repeat-like_dom_sf"/>
</dbReference>
<evidence type="ECO:0000256" key="2">
    <source>
        <dbReference type="ARBA" id="ARBA00022737"/>
    </source>
</evidence>
<dbReference type="PROSITE" id="PS51783">
    <property type="entry name" value="PH_BEACH"/>
    <property type="match status" value="1"/>
</dbReference>
<gene>
    <name evidence="7" type="ORF">PCOL08062_LOCUS861</name>
</gene>
<dbReference type="SUPFAM" id="SSF50729">
    <property type="entry name" value="PH domain-like"/>
    <property type="match status" value="1"/>
</dbReference>
<dbReference type="PROSITE" id="PS50294">
    <property type="entry name" value="WD_REPEATS_REGION"/>
    <property type="match status" value="1"/>
</dbReference>
<dbReference type="SUPFAM" id="SSF49899">
    <property type="entry name" value="Concanavalin A-like lectins/glucanases"/>
    <property type="match status" value="1"/>
</dbReference>
<feature type="region of interest" description="Disordered" evidence="4">
    <location>
        <begin position="2259"/>
        <end position="2298"/>
    </location>
</feature>
<dbReference type="Gene3D" id="2.130.10.10">
    <property type="entry name" value="YVTN repeat-like/Quinoprotein amine dehydrogenase"/>
    <property type="match status" value="1"/>
</dbReference>
<dbReference type="PANTHER" id="PTHR13743:SF112">
    <property type="entry name" value="BEACH DOMAIN-CONTAINING PROTEIN"/>
    <property type="match status" value="1"/>
</dbReference>
<feature type="compositionally biased region" description="Low complexity" evidence="4">
    <location>
        <begin position="90"/>
        <end position="103"/>
    </location>
</feature>
<dbReference type="Gene3D" id="1.10.1540.10">
    <property type="entry name" value="BEACH domain"/>
    <property type="match status" value="1"/>
</dbReference>
<dbReference type="FunFam" id="1.10.1540.10:FF:000001">
    <property type="entry name" value="neurobeachin isoform X1"/>
    <property type="match status" value="1"/>
</dbReference>
<dbReference type="InterPro" id="IPR050865">
    <property type="entry name" value="BEACH_Domain"/>
</dbReference>
<dbReference type="CDD" id="cd06071">
    <property type="entry name" value="Beach"/>
    <property type="match status" value="1"/>
</dbReference>
<dbReference type="PANTHER" id="PTHR13743">
    <property type="entry name" value="BEIGE/BEACH-RELATED"/>
    <property type="match status" value="1"/>
</dbReference>
<evidence type="ECO:0000256" key="1">
    <source>
        <dbReference type="ARBA" id="ARBA00022574"/>
    </source>
</evidence>
<dbReference type="Pfam" id="PF20426">
    <property type="entry name" value="NBCH_WD40"/>
    <property type="match status" value="1"/>
</dbReference>
<dbReference type="SUPFAM" id="SSF50969">
    <property type="entry name" value="YVTN repeat-like/Quinoprotein amine dehydrogenase"/>
    <property type="match status" value="1"/>
</dbReference>
<keyword evidence="2" id="KW-0677">Repeat</keyword>
<feature type="compositionally biased region" description="Low complexity" evidence="4">
    <location>
        <begin position="2266"/>
        <end position="2276"/>
    </location>
</feature>
<dbReference type="InterPro" id="IPR011044">
    <property type="entry name" value="Quino_amine_DH_bsu"/>
</dbReference>
<feature type="region of interest" description="Disordered" evidence="4">
    <location>
        <begin position="76"/>
        <end position="121"/>
    </location>
</feature>
<feature type="domain" description="BEACH-type PH" evidence="6">
    <location>
        <begin position="2297"/>
        <end position="2400"/>
    </location>
</feature>
<dbReference type="SUPFAM" id="SSF50978">
    <property type="entry name" value="WD40 repeat-like"/>
    <property type="match status" value="1"/>
</dbReference>
<keyword evidence="1 3" id="KW-0853">WD repeat</keyword>
<organism evidence="7">
    <name type="scientific">Prasinoderma coloniale</name>
    <dbReference type="NCBI Taxonomy" id="156133"/>
    <lineage>
        <taxon>Eukaryota</taxon>
        <taxon>Viridiplantae</taxon>
        <taxon>Prasinodermophyta</taxon>
        <taxon>Prasinodermophyceae</taxon>
        <taxon>Prasinodermales</taxon>
        <taxon>Prasinodermaceae</taxon>
        <taxon>Prasinoderma</taxon>
    </lineage>
</organism>
<feature type="region of interest" description="Disordered" evidence="4">
    <location>
        <begin position="1760"/>
        <end position="1786"/>
    </location>
</feature>
<evidence type="ECO:0000259" key="5">
    <source>
        <dbReference type="PROSITE" id="PS50197"/>
    </source>
</evidence>
<dbReference type="Gene3D" id="2.30.29.30">
    <property type="entry name" value="Pleckstrin-homology domain (PH domain)/Phosphotyrosine-binding domain (PTB)"/>
    <property type="match status" value="1"/>
</dbReference>
<dbReference type="EMBL" id="HBDZ01001098">
    <property type="protein sequence ID" value="CAD8229193.1"/>
    <property type="molecule type" value="Transcribed_RNA"/>
</dbReference>
<sequence>MGDAIGALSTGATSLAPPAPSDDLYALLDVQLATVGALSARPDALVGAAGVAKLAEALQWVAWSFGERLACGKKRAGAQSEQNSGGEVMAAPASSPASQSESPRTAGGSRTHAGTMASSRSPLARMREAISGLIGQHGGSSGGTSGASGRVASVAAAPRVVSAAIKAVSLPLWPCMGRPAAFQGLLEEGSVALQREVVMLLREAMRDTATGGATRAALRALGAWGTLLGHTCYAFGVPGGETQTEVADPRAGSAGAHADGPGTLTLPDVVALRQDVMHLLVLACTDSDDVEHEVGALLGSVVGGDNAVELPLELRAELSATLREVVDSAADNTAVTLIGEERMLPAFAEAIDSTRAMSASMYGMPSRTSQRRQWAGSGTGDDPARIAESIVADIIDTVAEGGNPSLQGQSAGSDAVADEDEARTDELRLQLQRSVILALRAVLAAAGRCGCNGFAAAAGSPQLSAALTQCASEPSSAAFVLPLLCDLLTAPSQSDAELPAREALLRQTLELLPRAQHHARDSTGGCRHLLELLYLVRSALLANRALLQPLVCAVDGYVPVVSVLNEEYGSSSMERDHADVGSDEMPILRSEGLASAVSTAVLSTLVAALRESEDSKAAFARLVGYDTLESAVLRCHGGRPTRTLLRGLLALACDDIGAGDFNIALAAGQGASAPLGAASGTTAASGGTSGGRTSAPMVVANDAALCVLLRVARRAPDGLQGEALAAVSALLQDSTTNRLAAERAELGTLLLEWLPEAREDSMDAGPSIRSRVSTLLCAAASGSFSARDARRAVAMLRPADDPPPHALVLIESLTAMAERSKVPSAYFDMNGKRSGLQLSSGMRWPSSKGYAFATWLRLNEPAAGAAVMDMLRTPGKTTAAYIPMSPSDADVGLDERGFFSFAAGEGSGVVATLIRGGDIMVRTSGRKDDGAIFSTGIGPGNWHHVVVTHAASRGPLASPAVCKVYVDGTLVASTQLRFPKTPPGDGGLSAGGIACGGAGGVVWKHAEAAKAQSRASAPQGDSGVPPPWMGATPLGGQLGSVYLFHDALSDLQVKALHLMGSSYRHTFLPTECGVAPVSLESVKAALEGKDSLANRLAACFVATAADASGSACVNTAVDATSCEAGSAHGARVMPGTQLRSTRGLRDAMHAIGGASVFTPLLTCTPKALASRDSRAMATSVHSATVRLIASMLDGAAGSRSAFNASDGTGVISHLLSRLPHELLTADLLRATQALERCCMGATQLRVDVVRRLVLNYELWWQAPDETRLPQLELSTSTTADMFAAAGGCGALIDAAAGGSGRRSTSARDAGVIAAQDGGGVRNLEDTDAQWHRDAQARKAVVSALTTVLAGDLAPPKGLNEKDAAQARMPSREDVCACLAIALDSGGASRPAPPSDLASGALCAIAAALLRPNRGLREVVLGCVGGYGGAALAGAMMRPRSVAHEPSLPDETAAADGRGDVGPVALAGLAFLVAIVQAVSDEIDIASTAGTSVPSWVHQAIKGPTQRLSAGVNVGAREFISEATAVLMSNGPLHASALMAVTSALAPIQKQTAAVEAVLSLASKCTDVGARAAAIDAVASWQLGETLARSKSWQELLLPTVICAASADSADRCSALNLFAAAHAQAIAHVRGGWRVVERSVSCIHAAAARGECDGYSLCHEMLAPVLRAAARTLTRALHDVGSADESSRASLDSLQVEDALHNAVCVVALADELTMGDVQIVLDCLTTSGESPVAATTVGAGAVSSAAAAAAATAVSIEVPSQISEDGGPAPRPLSPSGSIVADDAESEAAASDSGFEIVDGEEAAATAAAAHAPRPAGQSRLVSLQSQVGSDESSTHRYGRLKIPVGAKKGTAPEHGWEVCRLACDVLSLWHRLHAALRTRSASQSASSGGSAAHVTVPIDLRTKAKDFVGGLFSSATAAGAAALDAASRGRNATDASKSSGLPPDDSPHADAVVLTGGAGAPLNATGEGLAGAVLRIVVLCAVAGPVEGAAAAAVQALSEGAAAPVRPPRGADAKAVRRRADRVQLTVSVLEEAQRRVPSGSARHQMLGLAVELLKDNTRNLVRDAILLERGGMNVRSSGANDAGGDASTEELDALEAELKPAWARRGLASEARTLLQLAKVRRDAAGEAMSEWASVGQRSQRAYEAIAGARSEAIAAVLAGDAERRAAAAAARDEAVSDGAIRWRELQREFYQERGPWAAIAAASSLDPTASPSRKANHESDADEGRSHSFEWRMDKVEDSSRRRLRLKLTTALSAAGGRKVASSGSSSPSPGSLDARNPGSAAGTPSKPSGEDLVSTGKEFAANCSLVTVKRVIHGRLRVDARSGDLVFRPHADAADVARAPWNRTRRWALRRLAEVRMMRYQLRPCAFEISLDDRRTAFFAFDTRITCRAAAERVAKARPGGSITVTDRRRAREEAERACARWRSQQISTFDYLMALNTLAGRTFNDAQQYPVFPWVIADYTSDELDLKAPSTFRDLSKPVGAINPDRRDFVLERYNSFEDPEGIVPKFHYGSHYSSAGAVLYYMIRLQPFHWLHRELQGGKLDHADRLFHSVGATWDNVLTNSSDVKEVIPEWYYQPEMFRNLGGYDLGTRQDGAVLGDVLLPPWAHGSPEELVRLNREALESDYVSARIHEWVDLIFGFKQTGKAAEEACNVFYYLTYEGAVDVDAIEDERERESILAQVREFGQTPAQLFKRAHAARSTERTLRRPLRDAPQMLEPAGAALPAKNSRVAWALSTIVLSPDGRVLSVDTNARYAMHRWITPQTLSSGAFSFAAGGQAAAYSAGGARCALEPDPQPPRTLRGGGVAWSSANGSAGVSEARAVQSAPAMHFAAPPSLRFVLSAGHWDNAICAVSAENGRLLQRVVAHKDAVTSLAMSSDGSVAVSGSADTTVMLWDTLHAARDADKDALPLASTPRAVLRGHKDAVVALAVDADLDLVASGGADGCCILHALHSGQYLRALHPDTGLSAGPAALVAIAGGVVPCVVVYTANDLSVRSYTINGRALARGDARERLHALAVAPEGDVCVVGGDRGVVCVRRTHDLVTTRTLKPPQASAGVITALHVSREEAVLAGTAGGALCALALGVRASKQARGGGEDGTAPSAAHRAVAATGLPGQDLLRDLL</sequence>
<proteinExistence type="predicted"/>
<feature type="repeat" description="WD" evidence="3">
    <location>
        <begin position="2868"/>
        <end position="2900"/>
    </location>
</feature>
<accession>A0A7R9T9S6</accession>
<feature type="compositionally biased region" description="Basic and acidic residues" evidence="4">
    <location>
        <begin position="2219"/>
        <end position="2230"/>
    </location>
</feature>
<dbReference type="InterPro" id="IPR031570">
    <property type="entry name" value="NBEA/BDCP_DUF4704"/>
</dbReference>
<dbReference type="InterPro" id="IPR001680">
    <property type="entry name" value="WD40_rpt"/>
</dbReference>
<dbReference type="Pfam" id="PF14844">
    <property type="entry name" value="PH_BEACH"/>
    <property type="match status" value="1"/>
</dbReference>
<name>A0A7R9T9S6_9VIRI</name>
<evidence type="ECO:0000313" key="7">
    <source>
        <dbReference type="EMBL" id="CAD8229193.1"/>
    </source>
</evidence>
<dbReference type="InterPro" id="IPR023362">
    <property type="entry name" value="PH-BEACH_dom"/>
</dbReference>
<dbReference type="InterPro" id="IPR000409">
    <property type="entry name" value="BEACH_dom"/>
</dbReference>
<dbReference type="InterPro" id="IPR011993">
    <property type="entry name" value="PH-like_dom_sf"/>
</dbReference>
<dbReference type="InterPro" id="IPR013320">
    <property type="entry name" value="ConA-like_dom_sf"/>
</dbReference>
<evidence type="ECO:0000259" key="6">
    <source>
        <dbReference type="PROSITE" id="PS51783"/>
    </source>
</evidence>
<evidence type="ECO:0000256" key="4">
    <source>
        <dbReference type="SAM" id="MobiDB-lite"/>
    </source>
</evidence>
<feature type="domain" description="BEACH" evidence="5">
    <location>
        <begin position="2412"/>
        <end position="2704"/>
    </location>
</feature>
<dbReference type="InterPro" id="IPR036372">
    <property type="entry name" value="BEACH_dom_sf"/>
</dbReference>
<dbReference type="Pfam" id="PF02138">
    <property type="entry name" value="Beach"/>
    <property type="match status" value="1"/>
</dbReference>
<dbReference type="InterPro" id="IPR046851">
    <property type="entry name" value="NBCH_WD40"/>
</dbReference>
<dbReference type="Pfam" id="PF15787">
    <property type="entry name" value="DUF4704"/>
    <property type="match status" value="1"/>
</dbReference>